<organism evidence="2 3">
    <name type="scientific">Cerrena zonata</name>
    <dbReference type="NCBI Taxonomy" id="2478898"/>
    <lineage>
        <taxon>Eukaryota</taxon>
        <taxon>Fungi</taxon>
        <taxon>Dikarya</taxon>
        <taxon>Basidiomycota</taxon>
        <taxon>Agaricomycotina</taxon>
        <taxon>Agaricomycetes</taxon>
        <taxon>Polyporales</taxon>
        <taxon>Cerrenaceae</taxon>
        <taxon>Cerrena</taxon>
    </lineage>
</organism>
<feature type="region of interest" description="Disordered" evidence="1">
    <location>
        <begin position="92"/>
        <end position="136"/>
    </location>
</feature>
<sequence>MMSEATTPQKPYNQSSPTANQQEELEVEIELSAMASDDLALRCDTQTAADALLEGDTGTDTTPLDITPPPFFFHQDDDEETVPRLPFSLEPQNIDFIDPRDDEYDEESARALQDSLNRSTPRTSTPDMRGGPEPNWALVSTMTSSVYAKMAETLEPEYFLFEEELSTFQEHITEST</sequence>
<accession>A0AAW0FTU6</accession>
<reference evidence="2 3" key="1">
    <citation type="submission" date="2022-09" db="EMBL/GenBank/DDBJ databases">
        <authorList>
            <person name="Palmer J.M."/>
        </authorList>
    </citation>
    <scope>NUCLEOTIDE SEQUENCE [LARGE SCALE GENOMIC DNA]</scope>
    <source>
        <strain evidence="2 3">DSM 7382</strain>
    </source>
</reference>
<feature type="compositionally biased region" description="Polar residues" evidence="1">
    <location>
        <begin position="114"/>
        <end position="126"/>
    </location>
</feature>
<feature type="region of interest" description="Disordered" evidence="1">
    <location>
        <begin position="52"/>
        <end position="77"/>
    </location>
</feature>
<feature type="compositionally biased region" description="Polar residues" evidence="1">
    <location>
        <begin position="1"/>
        <end position="22"/>
    </location>
</feature>
<evidence type="ECO:0000256" key="1">
    <source>
        <dbReference type="SAM" id="MobiDB-lite"/>
    </source>
</evidence>
<dbReference type="EMBL" id="JASBNA010000026">
    <property type="protein sequence ID" value="KAK7684266.1"/>
    <property type="molecule type" value="Genomic_DNA"/>
</dbReference>
<keyword evidence="3" id="KW-1185">Reference proteome</keyword>
<comment type="caution">
    <text evidence="2">The sequence shown here is derived from an EMBL/GenBank/DDBJ whole genome shotgun (WGS) entry which is preliminary data.</text>
</comment>
<dbReference type="AlphaFoldDB" id="A0AAW0FTU6"/>
<feature type="region of interest" description="Disordered" evidence="1">
    <location>
        <begin position="1"/>
        <end position="25"/>
    </location>
</feature>
<name>A0AAW0FTU6_9APHY</name>
<gene>
    <name evidence="2" type="ORF">QCA50_012590</name>
</gene>
<dbReference type="Proteomes" id="UP001385951">
    <property type="component" value="Unassembled WGS sequence"/>
</dbReference>
<evidence type="ECO:0000313" key="2">
    <source>
        <dbReference type="EMBL" id="KAK7684266.1"/>
    </source>
</evidence>
<proteinExistence type="predicted"/>
<evidence type="ECO:0000313" key="3">
    <source>
        <dbReference type="Proteomes" id="UP001385951"/>
    </source>
</evidence>
<protein>
    <submittedName>
        <fullName evidence="2">Uncharacterized protein</fullName>
    </submittedName>
</protein>
<feature type="compositionally biased region" description="Low complexity" evidence="1">
    <location>
        <begin position="56"/>
        <end position="65"/>
    </location>
</feature>